<keyword evidence="1" id="KW-0805">Transcription regulation</keyword>
<dbReference type="EMBL" id="CP013002">
    <property type="protein sequence ID" value="ALL15401.1"/>
    <property type="molecule type" value="Genomic_DNA"/>
</dbReference>
<evidence type="ECO:0000256" key="3">
    <source>
        <dbReference type="ARBA" id="ARBA00023163"/>
    </source>
</evidence>
<reference evidence="6 7" key="1">
    <citation type="submission" date="2015-10" db="EMBL/GenBank/DDBJ databases">
        <title>Conservation of the essential genome among Caulobacter and Brevundimonas species.</title>
        <authorList>
            <person name="Scott D."/>
            <person name="Ely B."/>
        </authorList>
    </citation>
    <scope>NUCLEOTIDE SEQUENCE [LARGE SCALE GENOMIC DNA]</scope>
    <source>
        <strain evidence="6 7">CB4</strain>
    </source>
</reference>
<proteinExistence type="predicted"/>
<dbReference type="InterPro" id="IPR001647">
    <property type="entry name" value="HTH_TetR"/>
</dbReference>
<dbReference type="PRINTS" id="PR00455">
    <property type="entry name" value="HTHTETR"/>
</dbReference>
<feature type="domain" description="HTH tetR-type" evidence="5">
    <location>
        <begin position="15"/>
        <end position="75"/>
    </location>
</feature>
<gene>
    <name evidence="6" type="ORF">AQ619_17750</name>
</gene>
<feature type="DNA-binding region" description="H-T-H motif" evidence="4">
    <location>
        <begin position="38"/>
        <end position="57"/>
    </location>
</feature>
<dbReference type="PROSITE" id="PS50977">
    <property type="entry name" value="HTH_TETR_2"/>
    <property type="match status" value="1"/>
</dbReference>
<keyword evidence="2 4" id="KW-0238">DNA-binding</keyword>
<evidence type="ECO:0000256" key="4">
    <source>
        <dbReference type="PROSITE-ProRule" id="PRU00335"/>
    </source>
</evidence>
<evidence type="ECO:0000256" key="1">
    <source>
        <dbReference type="ARBA" id="ARBA00023015"/>
    </source>
</evidence>
<dbReference type="GO" id="GO:0000976">
    <property type="term" value="F:transcription cis-regulatory region binding"/>
    <property type="evidence" value="ECO:0007669"/>
    <property type="project" value="TreeGrafter"/>
</dbReference>
<dbReference type="PROSITE" id="PS01081">
    <property type="entry name" value="HTH_TETR_1"/>
    <property type="match status" value="1"/>
</dbReference>
<dbReference type="RefSeq" id="WP_062151840.1">
    <property type="nucleotide sequence ID" value="NZ_CP013002.1"/>
</dbReference>
<keyword evidence="3" id="KW-0804">Transcription</keyword>
<dbReference type="Proteomes" id="UP000056905">
    <property type="component" value="Chromosome"/>
</dbReference>
<dbReference type="Pfam" id="PF00440">
    <property type="entry name" value="TetR_N"/>
    <property type="match status" value="1"/>
</dbReference>
<evidence type="ECO:0000313" key="7">
    <source>
        <dbReference type="Proteomes" id="UP000056905"/>
    </source>
</evidence>
<accession>A0A0P0P4X1</accession>
<evidence type="ECO:0000313" key="6">
    <source>
        <dbReference type="EMBL" id="ALL15401.1"/>
    </source>
</evidence>
<dbReference type="STRING" id="69395.AQ619_17750"/>
<dbReference type="InterPro" id="IPR023772">
    <property type="entry name" value="DNA-bd_HTH_TetR-type_CS"/>
</dbReference>
<evidence type="ECO:0000259" key="5">
    <source>
        <dbReference type="PROSITE" id="PS50977"/>
    </source>
</evidence>
<evidence type="ECO:0000256" key="2">
    <source>
        <dbReference type="ARBA" id="ARBA00023125"/>
    </source>
</evidence>
<dbReference type="OrthoDB" id="9808189at2"/>
<keyword evidence="7" id="KW-1185">Reference proteome</keyword>
<dbReference type="GO" id="GO:0003700">
    <property type="term" value="F:DNA-binding transcription factor activity"/>
    <property type="evidence" value="ECO:0007669"/>
    <property type="project" value="TreeGrafter"/>
</dbReference>
<organism evidence="6 7">
    <name type="scientific">Caulobacter henricii</name>
    <dbReference type="NCBI Taxonomy" id="69395"/>
    <lineage>
        <taxon>Bacteria</taxon>
        <taxon>Pseudomonadati</taxon>
        <taxon>Pseudomonadota</taxon>
        <taxon>Alphaproteobacteria</taxon>
        <taxon>Caulobacterales</taxon>
        <taxon>Caulobacteraceae</taxon>
        <taxon>Caulobacter</taxon>
    </lineage>
</organism>
<protein>
    <submittedName>
        <fullName evidence="6">TetR family transcriptional regulator</fullName>
    </submittedName>
</protein>
<dbReference type="InterPro" id="IPR050109">
    <property type="entry name" value="HTH-type_TetR-like_transc_reg"/>
</dbReference>
<sequence>MPEKTRRTPRQGRAEATVAAIFDATFQLLEAEGLDCLTTNRIAQRAGVSIGTLYQYFSGKSAILAAMAQARAEAARSRIAETLIAAPQLGSVRPIVQALMTTFEGTPETRKVLLDALFAAGGDAVMLHHHQAFLAAIAGRAELQLDLSPESLFVLTHAVAGLLRAAAAEPDLSLSPAVLEDEFVLLMESYLSALIARGRSG</sequence>
<dbReference type="Gene3D" id="1.10.357.10">
    <property type="entry name" value="Tetracycline Repressor, domain 2"/>
    <property type="match status" value="1"/>
</dbReference>
<dbReference type="PANTHER" id="PTHR30055">
    <property type="entry name" value="HTH-TYPE TRANSCRIPTIONAL REGULATOR RUTR"/>
    <property type="match status" value="1"/>
</dbReference>
<dbReference type="KEGG" id="chq:AQ619_17750"/>
<dbReference type="PANTHER" id="PTHR30055:SF234">
    <property type="entry name" value="HTH-TYPE TRANSCRIPTIONAL REGULATOR BETI"/>
    <property type="match status" value="1"/>
</dbReference>
<name>A0A0P0P4X1_9CAUL</name>
<dbReference type="InterPro" id="IPR009057">
    <property type="entry name" value="Homeodomain-like_sf"/>
</dbReference>
<dbReference type="SUPFAM" id="SSF46689">
    <property type="entry name" value="Homeodomain-like"/>
    <property type="match status" value="1"/>
</dbReference>
<dbReference type="AlphaFoldDB" id="A0A0P0P4X1"/>